<dbReference type="InterPro" id="IPR017451">
    <property type="entry name" value="F-box-assoc_interact_dom"/>
</dbReference>
<evidence type="ECO:0000259" key="1">
    <source>
        <dbReference type="SMART" id="SM00256"/>
    </source>
</evidence>
<feature type="domain" description="F-box" evidence="1">
    <location>
        <begin position="8"/>
        <end position="49"/>
    </location>
</feature>
<dbReference type="SMART" id="SM00256">
    <property type="entry name" value="FBOX"/>
    <property type="match status" value="1"/>
</dbReference>
<organism evidence="2 3">
    <name type="scientific">Lolium multiflorum</name>
    <name type="common">Italian ryegrass</name>
    <name type="synonym">Lolium perenne subsp. multiflorum</name>
    <dbReference type="NCBI Taxonomy" id="4521"/>
    <lineage>
        <taxon>Eukaryota</taxon>
        <taxon>Viridiplantae</taxon>
        <taxon>Streptophyta</taxon>
        <taxon>Embryophyta</taxon>
        <taxon>Tracheophyta</taxon>
        <taxon>Spermatophyta</taxon>
        <taxon>Magnoliopsida</taxon>
        <taxon>Liliopsida</taxon>
        <taxon>Poales</taxon>
        <taxon>Poaceae</taxon>
        <taxon>BOP clade</taxon>
        <taxon>Pooideae</taxon>
        <taxon>Poodae</taxon>
        <taxon>Poeae</taxon>
        <taxon>Poeae Chloroplast Group 2 (Poeae type)</taxon>
        <taxon>Loliodinae</taxon>
        <taxon>Loliinae</taxon>
        <taxon>Lolium</taxon>
    </lineage>
</organism>
<dbReference type="NCBIfam" id="TIGR01640">
    <property type="entry name" value="F_box_assoc_1"/>
    <property type="match status" value="1"/>
</dbReference>
<dbReference type="Proteomes" id="UP001231189">
    <property type="component" value="Unassembled WGS sequence"/>
</dbReference>
<dbReference type="AlphaFoldDB" id="A0AAD8SI16"/>
<dbReference type="Pfam" id="PF08268">
    <property type="entry name" value="FBA_3"/>
    <property type="match status" value="1"/>
</dbReference>
<dbReference type="InterPro" id="IPR001810">
    <property type="entry name" value="F-box_dom"/>
</dbReference>
<dbReference type="InterPro" id="IPR036047">
    <property type="entry name" value="F-box-like_dom_sf"/>
</dbReference>
<dbReference type="PANTHER" id="PTHR31672">
    <property type="entry name" value="BNACNNG10540D PROTEIN"/>
    <property type="match status" value="1"/>
</dbReference>
<dbReference type="Gene3D" id="1.20.1280.50">
    <property type="match status" value="1"/>
</dbReference>
<dbReference type="PANTHER" id="PTHR31672:SF2">
    <property type="entry name" value="F-BOX DOMAIN-CONTAINING PROTEIN"/>
    <property type="match status" value="1"/>
</dbReference>
<protein>
    <recommendedName>
        <fullName evidence="1">F-box domain-containing protein</fullName>
    </recommendedName>
</protein>
<dbReference type="EMBL" id="JAUUTY010000004">
    <property type="protein sequence ID" value="KAK1651999.1"/>
    <property type="molecule type" value="Genomic_DNA"/>
</dbReference>
<dbReference type="InterPro" id="IPR013187">
    <property type="entry name" value="F-box-assoc_dom_typ3"/>
</dbReference>
<dbReference type="InterPro" id="IPR050796">
    <property type="entry name" value="SCF_F-box_component"/>
</dbReference>
<dbReference type="Pfam" id="PF12937">
    <property type="entry name" value="F-box-like"/>
    <property type="match status" value="1"/>
</dbReference>
<comment type="caution">
    <text evidence="2">The sequence shown here is derived from an EMBL/GenBank/DDBJ whole genome shotgun (WGS) entry which is preliminary data.</text>
</comment>
<proteinExistence type="predicted"/>
<reference evidence="2" key="1">
    <citation type="submission" date="2023-07" db="EMBL/GenBank/DDBJ databases">
        <title>A chromosome-level genome assembly of Lolium multiflorum.</title>
        <authorList>
            <person name="Chen Y."/>
            <person name="Copetti D."/>
            <person name="Kolliker R."/>
            <person name="Studer B."/>
        </authorList>
    </citation>
    <scope>NUCLEOTIDE SEQUENCE</scope>
    <source>
        <strain evidence="2">02402/16</strain>
        <tissue evidence="2">Leaf</tissue>
    </source>
</reference>
<name>A0AAD8SI16_LOLMU</name>
<accession>A0AAD8SI16</accession>
<sequence>MAPLHRGLPDEIAICEILIRLDPKALLRCRAVCRSWLRATSTREFLVVHHGRQPTLPLLNGYNGDVDDQTLDIIPLDHQTGLVASDQLQSIARLDGMHLLRSCDGLLILCTNNMDDRHYAICNPATRQYAPLRQIDDFEVSGMYLHRSTGEYRLLLYPWPARVMNAELPHGLHDGCHVFTLGSCEPPRHIGWPEAREVMFEANVLFRGSLLWYMGPENIKKDIIRVFDTTAESFRHMQAPVLPGPGEANLFEIDGMLTIASCNDAAATIGIWVLQNYESEVWTLKCQIRLPAEVPKFDGGWDVLVTCLDEDVLVLVLFGHMILQIDIDGKLVATLHGGLSRDPLRCLVSWLVLNILDVRILMGWSMYDLDEL</sequence>
<keyword evidence="3" id="KW-1185">Reference proteome</keyword>
<evidence type="ECO:0000313" key="3">
    <source>
        <dbReference type="Proteomes" id="UP001231189"/>
    </source>
</evidence>
<evidence type="ECO:0000313" key="2">
    <source>
        <dbReference type="EMBL" id="KAK1651999.1"/>
    </source>
</evidence>
<dbReference type="SUPFAM" id="SSF81383">
    <property type="entry name" value="F-box domain"/>
    <property type="match status" value="1"/>
</dbReference>
<gene>
    <name evidence="2" type="ORF">QYE76_069804</name>
</gene>